<keyword evidence="1" id="KW-0812">Transmembrane</keyword>
<keyword evidence="1" id="KW-1133">Transmembrane helix</keyword>
<gene>
    <name evidence="2" type="ORF">NQ317_004332</name>
</gene>
<evidence type="ECO:0000313" key="2">
    <source>
        <dbReference type="EMBL" id="KAJ8982902.1"/>
    </source>
</evidence>
<evidence type="ECO:0000313" key="3">
    <source>
        <dbReference type="Proteomes" id="UP001162164"/>
    </source>
</evidence>
<keyword evidence="3" id="KW-1185">Reference proteome</keyword>
<comment type="caution">
    <text evidence="2">The sequence shown here is derived from an EMBL/GenBank/DDBJ whole genome shotgun (WGS) entry which is preliminary data.</text>
</comment>
<accession>A0ABQ9JYF9</accession>
<organism evidence="2 3">
    <name type="scientific">Molorchus minor</name>
    <dbReference type="NCBI Taxonomy" id="1323400"/>
    <lineage>
        <taxon>Eukaryota</taxon>
        <taxon>Metazoa</taxon>
        <taxon>Ecdysozoa</taxon>
        <taxon>Arthropoda</taxon>
        <taxon>Hexapoda</taxon>
        <taxon>Insecta</taxon>
        <taxon>Pterygota</taxon>
        <taxon>Neoptera</taxon>
        <taxon>Endopterygota</taxon>
        <taxon>Coleoptera</taxon>
        <taxon>Polyphaga</taxon>
        <taxon>Cucujiformia</taxon>
        <taxon>Chrysomeloidea</taxon>
        <taxon>Cerambycidae</taxon>
        <taxon>Lamiinae</taxon>
        <taxon>Monochamini</taxon>
        <taxon>Molorchus</taxon>
    </lineage>
</organism>
<dbReference type="Proteomes" id="UP001162164">
    <property type="component" value="Unassembled WGS sequence"/>
</dbReference>
<feature type="transmembrane region" description="Helical" evidence="1">
    <location>
        <begin position="20"/>
        <end position="42"/>
    </location>
</feature>
<dbReference type="EMBL" id="JAPWTJ010000101">
    <property type="protein sequence ID" value="KAJ8982902.1"/>
    <property type="molecule type" value="Genomic_DNA"/>
</dbReference>
<evidence type="ECO:0000256" key="1">
    <source>
        <dbReference type="SAM" id="Phobius"/>
    </source>
</evidence>
<name>A0ABQ9JYF9_9CUCU</name>
<keyword evidence="1" id="KW-0472">Membrane</keyword>
<reference evidence="2" key="1">
    <citation type="journal article" date="2023" name="Insect Mol. Biol.">
        <title>Genome sequencing provides insights into the evolution of gene families encoding plant cell wall-degrading enzymes in longhorned beetles.</title>
        <authorList>
            <person name="Shin N.R."/>
            <person name="Okamura Y."/>
            <person name="Kirsch R."/>
            <person name="Pauchet Y."/>
        </authorList>
    </citation>
    <scope>NUCLEOTIDE SEQUENCE</scope>
    <source>
        <strain evidence="2">MMC_N1</strain>
    </source>
</reference>
<proteinExistence type="predicted"/>
<sequence>MGFYIFVFNKLFNENGQCCRYFRLLILSFELALILHDVMLVVPSYFIPVNIRFKFSFLSQKRIFFNLCKILYTILFAYEEIN</sequence>
<protein>
    <submittedName>
        <fullName evidence="2">Uncharacterized protein</fullName>
    </submittedName>
</protein>